<dbReference type="Proteomes" id="UP000188320">
    <property type="component" value="Unassembled WGS sequence"/>
</dbReference>
<sequence length="178" mass="20439">MTLRHLRDSLPSPIDVTSNHLVSLNIPKQKRTQVPYLGTIVFGLNLIRDTFQTEKNAKRKPKNTEEQTGTFLYRSDNLEFSYLDPRPLFIIDLPIDNIMVAIFIAVATYLRISETIKSIPITTSVLDIMEKLDTQFKIIINGVSKDFDLLFNLEVAENFRLLDTTKSRMLEAFVSKSE</sequence>
<dbReference type="EMBL" id="LSSK01001882">
    <property type="protein sequence ID" value="OMH78612.1"/>
    <property type="molecule type" value="Genomic_DNA"/>
</dbReference>
<gene>
    <name evidence="1" type="ORF">AX774_g8000</name>
</gene>
<name>A0A1R1PCN6_ZANCU</name>
<keyword evidence="2" id="KW-1185">Reference proteome</keyword>
<proteinExistence type="predicted"/>
<evidence type="ECO:0000313" key="1">
    <source>
        <dbReference type="EMBL" id="OMH78612.1"/>
    </source>
</evidence>
<evidence type="ECO:0000313" key="2">
    <source>
        <dbReference type="Proteomes" id="UP000188320"/>
    </source>
</evidence>
<organism evidence="1 2">
    <name type="scientific">Zancudomyces culisetae</name>
    <name type="common">Gut fungus</name>
    <name type="synonym">Smittium culisetae</name>
    <dbReference type="NCBI Taxonomy" id="1213189"/>
    <lineage>
        <taxon>Eukaryota</taxon>
        <taxon>Fungi</taxon>
        <taxon>Fungi incertae sedis</taxon>
        <taxon>Zoopagomycota</taxon>
        <taxon>Kickxellomycotina</taxon>
        <taxon>Harpellomycetes</taxon>
        <taxon>Harpellales</taxon>
        <taxon>Legeriomycetaceae</taxon>
        <taxon>Zancudomyces</taxon>
    </lineage>
</organism>
<comment type="caution">
    <text evidence="1">The sequence shown here is derived from an EMBL/GenBank/DDBJ whole genome shotgun (WGS) entry which is preliminary data.</text>
</comment>
<dbReference type="AlphaFoldDB" id="A0A1R1PCN6"/>
<reference evidence="2" key="1">
    <citation type="submission" date="2017-01" db="EMBL/GenBank/DDBJ databases">
        <authorList>
            <person name="Wang Y."/>
            <person name="White M."/>
            <person name="Kvist S."/>
            <person name="Moncalvo J.-M."/>
        </authorList>
    </citation>
    <scope>NUCLEOTIDE SEQUENCE [LARGE SCALE GENOMIC DNA]</scope>
    <source>
        <strain evidence="2">COL-18-3</strain>
    </source>
</reference>
<accession>A0A1R1PCN6</accession>
<protein>
    <submittedName>
        <fullName evidence="1">Uncharacterized protein</fullName>
    </submittedName>
</protein>